<keyword evidence="2 7" id="KW-0238">DNA-binding</keyword>
<dbReference type="SMART" id="SM00448">
    <property type="entry name" value="REC"/>
    <property type="match status" value="1"/>
</dbReference>
<dbReference type="PRINTS" id="PR00038">
    <property type="entry name" value="HTHLUXR"/>
</dbReference>
<dbReference type="Pfam" id="PF00196">
    <property type="entry name" value="GerE"/>
    <property type="match status" value="1"/>
</dbReference>
<dbReference type="InterPro" id="IPR000792">
    <property type="entry name" value="Tscrpt_reg_LuxR_C"/>
</dbReference>
<dbReference type="InterPro" id="IPR016032">
    <property type="entry name" value="Sig_transdc_resp-reg_C-effctor"/>
</dbReference>
<dbReference type="GO" id="GO:0000160">
    <property type="term" value="P:phosphorelay signal transduction system"/>
    <property type="evidence" value="ECO:0007669"/>
    <property type="project" value="InterPro"/>
</dbReference>
<keyword evidence="1" id="KW-0805">Transcription regulation</keyword>
<dbReference type="GO" id="GO:0003677">
    <property type="term" value="F:DNA binding"/>
    <property type="evidence" value="ECO:0007669"/>
    <property type="project" value="UniProtKB-KW"/>
</dbReference>
<dbReference type="Pfam" id="PF00072">
    <property type="entry name" value="Response_reg"/>
    <property type="match status" value="1"/>
</dbReference>
<dbReference type="AlphaFoldDB" id="A0A317FC10"/>
<dbReference type="Proteomes" id="UP000245765">
    <property type="component" value="Unassembled WGS sequence"/>
</dbReference>
<sequence>MSAEARITHVVDDESAARRSLSLLLEAAGFGVETFPSAEAFLRAAHDGLPFGCVLLNPRMAGLDGPALQHAMAEQRLVHPVIVITAHGDVGMAVRAMKAGACDVIEKPFCAEDVLRAVAEALRLADAALEEARRVAEAEARVATLSARETEVLQGLVAGQQNKMIAQDLGISPRTVEIHRGNLMAKLGARSLPEAVRIALAAGVIPMAAAAKEAAPRRVVMRSLPARQGARQ</sequence>
<dbReference type="PANTHER" id="PTHR44688">
    <property type="entry name" value="DNA-BINDING TRANSCRIPTIONAL ACTIVATOR DEVR_DOSR"/>
    <property type="match status" value="1"/>
</dbReference>
<dbReference type="SUPFAM" id="SSF46894">
    <property type="entry name" value="C-terminal effector domain of the bipartite response regulators"/>
    <property type="match status" value="1"/>
</dbReference>
<keyword evidence="8" id="KW-1185">Reference proteome</keyword>
<dbReference type="RefSeq" id="WP_109871836.1">
    <property type="nucleotide sequence ID" value="NZ_QGNA01000004.1"/>
</dbReference>
<feature type="domain" description="Response regulatory" evidence="6">
    <location>
        <begin position="7"/>
        <end position="122"/>
    </location>
</feature>
<dbReference type="OrthoDB" id="9782655at2"/>
<organism evidence="7 8">
    <name type="scientific">Falsiroseomonas bella</name>
    <dbReference type="NCBI Taxonomy" id="2184016"/>
    <lineage>
        <taxon>Bacteria</taxon>
        <taxon>Pseudomonadati</taxon>
        <taxon>Pseudomonadota</taxon>
        <taxon>Alphaproteobacteria</taxon>
        <taxon>Acetobacterales</taxon>
        <taxon>Roseomonadaceae</taxon>
        <taxon>Falsiroseomonas</taxon>
    </lineage>
</organism>
<dbReference type="InterPro" id="IPR011006">
    <property type="entry name" value="CheY-like_superfamily"/>
</dbReference>
<dbReference type="PANTHER" id="PTHR44688:SF16">
    <property type="entry name" value="DNA-BINDING TRANSCRIPTIONAL ACTIVATOR DEVR_DOSR"/>
    <property type="match status" value="1"/>
</dbReference>
<protein>
    <submittedName>
        <fullName evidence="7">DNA-binding response regulator</fullName>
    </submittedName>
</protein>
<proteinExistence type="predicted"/>
<dbReference type="EMBL" id="QGNA01000004">
    <property type="protein sequence ID" value="PWS35469.1"/>
    <property type="molecule type" value="Genomic_DNA"/>
</dbReference>
<feature type="domain" description="HTH luxR-type" evidence="5">
    <location>
        <begin position="138"/>
        <end position="203"/>
    </location>
</feature>
<gene>
    <name evidence="7" type="primary">fixJ</name>
    <name evidence="7" type="ORF">DFH01_17815</name>
</gene>
<dbReference type="PROSITE" id="PS50043">
    <property type="entry name" value="HTH_LUXR_2"/>
    <property type="match status" value="1"/>
</dbReference>
<dbReference type="SUPFAM" id="SSF52172">
    <property type="entry name" value="CheY-like"/>
    <property type="match status" value="1"/>
</dbReference>
<keyword evidence="3" id="KW-0804">Transcription</keyword>
<dbReference type="GO" id="GO:0006355">
    <property type="term" value="P:regulation of DNA-templated transcription"/>
    <property type="evidence" value="ECO:0007669"/>
    <property type="project" value="InterPro"/>
</dbReference>
<dbReference type="InterPro" id="IPR036388">
    <property type="entry name" value="WH-like_DNA-bd_sf"/>
</dbReference>
<evidence type="ECO:0000256" key="1">
    <source>
        <dbReference type="ARBA" id="ARBA00023015"/>
    </source>
</evidence>
<comment type="caution">
    <text evidence="4">Lacks conserved residue(s) required for the propagation of feature annotation.</text>
</comment>
<evidence type="ECO:0000256" key="2">
    <source>
        <dbReference type="ARBA" id="ARBA00023125"/>
    </source>
</evidence>
<accession>A0A317FC10</accession>
<dbReference type="Gene3D" id="1.10.10.10">
    <property type="entry name" value="Winged helix-like DNA-binding domain superfamily/Winged helix DNA-binding domain"/>
    <property type="match status" value="1"/>
</dbReference>
<evidence type="ECO:0000313" key="8">
    <source>
        <dbReference type="Proteomes" id="UP000245765"/>
    </source>
</evidence>
<reference evidence="8" key="1">
    <citation type="submission" date="2018-05" db="EMBL/GenBank/DDBJ databases">
        <authorList>
            <person name="Du Z."/>
            <person name="Wang X."/>
        </authorList>
    </citation>
    <scope>NUCLEOTIDE SEQUENCE [LARGE SCALE GENOMIC DNA]</scope>
    <source>
        <strain evidence="8">CQN31</strain>
    </source>
</reference>
<evidence type="ECO:0000259" key="6">
    <source>
        <dbReference type="PROSITE" id="PS50110"/>
    </source>
</evidence>
<comment type="caution">
    <text evidence="7">The sequence shown here is derived from an EMBL/GenBank/DDBJ whole genome shotgun (WGS) entry which is preliminary data.</text>
</comment>
<evidence type="ECO:0000256" key="3">
    <source>
        <dbReference type="ARBA" id="ARBA00023163"/>
    </source>
</evidence>
<evidence type="ECO:0000259" key="5">
    <source>
        <dbReference type="PROSITE" id="PS50043"/>
    </source>
</evidence>
<dbReference type="Gene3D" id="3.40.50.2300">
    <property type="match status" value="1"/>
</dbReference>
<dbReference type="SMART" id="SM00421">
    <property type="entry name" value="HTH_LUXR"/>
    <property type="match status" value="1"/>
</dbReference>
<dbReference type="CDD" id="cd06170">
    <property type="entry name" value="LuxR_C_like"/>
    <property type="match status" value="1"/>
</dbReference>
<dbReference type="InterPro" id="IPR001789">
    <property type="entry name" value="Sig_transdc_resp-reg_receiver"/>
</dbReference>
<evidence type="ECO:0000313" key="7">
    <source>
        <dbReference type="EMBL" id="PWS35469.1"/>
    </source>
</evidence>
<dbReference type="PROSITE" id="PS00622">
    <property type="entry name" value="HTH_LUXR_1"/>
    <property type="match status" value="1"/>
</dbReference>
<dbReference type="PROSITE" id="PS50110">
    <property type="entry name" value="RESPONSE_REGULATORY"/>
    <property type="match status" value="1"/>
</dbReference>
<evidence type="ECO:0000256" key="4">
    <source>
        <dbReference type="PROSITE-ProRule" id="PRU00169"/>
    </source>
</evidence>
<name>A0A317FC10_9PROT</name>